<name>A0AAQ3P474_VIGMU</name>
<evidence type="ECO:0000313" key="2">
    <source>
        <dbReference type="Proteomes" id="UP001374535"/>
    </source>
</evidence>
<evidence type="ECO:0000313" key="1">
    <source>
        <dbReference type="EMBL" id="WVZ21300.1"/>
    </source>
</evidence>
<protein>
    <submittedName>
        <fullName evidence="1">Uncharacterized protein</fullName>
    </submittedName>
</protein>
<organism evidence="1 2">
    <name type="scientific">Vigna mungo</name>
    <name type="common">Black gram</name>
    <name type="synonym">Phaseolus mungo</name>
    <dbReference type="NCBI Taxonomy" id="3915"/>
    <lineage>
        <taxon>Eukaryota</taxon>
        <taxon>Viridiplantae</taxon>
        <taxon>Streptophyta</taxon>
        <taxon>Embryophyta</taxon>
        <taxon>Tracheophyta</taxon>
        <taxon>Spermatophyta</taxon>
        <taxon>Magnoliopsida</taxon>
        <taxon>eudicotyledons</taxon>
        <taxon>Gunneridae</taxon>
        <taxon>Pentapetalae</taxon>
        <taxon>rosids</taxon>
        <taxon>fabids</taxon>
        <taxon>Fabales</taxon>
        <taxon>Fabaceae</taxon>
        <taxon>Papilionoideae</taxon>
        <taxon>50 kb inversion clade</taxon>
        <taxon>NPAAA clade</taxon>
        <taxon>indigoferoid/millettioid clade</taxon>
        <taxon>Phaseoleae</taxon>
        <taxon>Vigna</taxon>
    </lineage>
</organism>
<dbReference type="AlphaFoldDB" id="A0AAQ3P474"/>
<dbReference type="Proteomes" id="UP001374535">
    <property type="component" value="Chromosome 2"/>
</dbReference>
<keyword evidence="2" id="KW-1185">Reference proteome</keyword>
<reference evidence="1 2" key="1">
    <citation type="journal article" date="2023" name="Life. Sci Alliance">
        <title>Evolutionary insights into 3D genome organization and epigenetic landscape of Vigna mungo.</title>
        <authorList>
            <person name="Junaid A."/>
            <person name="Singh B."/>
            <person name="Bhatia S."/>
        </authorList>
    </citation>
    <scope>NUCLEOTIDE SEQUENCE [LARGE SCALE GENOMIC DNA]</scope>
    <source>
        <strain evidence="1">Urdbean</strain>
    </source>
</reference>
<sequence>MGANNTNDSTTEIEKTQKKVSHCWGNAQIPFALPFLTLPNSNLATFLSPPQLHSSFTAVADHFFTLLHSLASQNPFLNKIISLPSQFHTLCVQVLLNFRPFSAIYVPKIIPNLVVFGFRFGSRIA</sequence>
<gene>
    <name evidence="1" type="ORF">V8G54_008622</name>
</gene>
<accession>A0AAQ3P474</accession>
<proteinExistence type="predicted"/>
<dbReference type="EMBL" id="CP144699">
    <property type="protein sequence ID" value="WVZ21300.1"/>
    <property type="molecule type" value="Genomic_DNA"/>
</dbReference>